<evidence type="ECO:0000313" key="3">
    <source>
        <dbReference type="Proteomes" id="UP000242188"/>
    </source>
</evidence>
<keyword evidence="1" id="KW-0812">Transmembrane</keyword>
<dbReference type="Proteomes" id="UP000242188">
    <property type="component" value="Unassembled WGS sequence"/>
</dbReference>
<gene>
    <name evidence="2" type="ORF">KP79_PYT10013</name>
</gene>
<protein>
    <submittedName>
        <fullName evidence="2">Uncharacterized protein</fullName>
    </submittedName>
</protein>
<evidence type="ECO:0000313" key="2">
    <source>
        <dbReference type="EMBL" id="OWF49997.1"/>
    </source>
</evidence>
<keyword evidence="1" id="KW-1133">Transmembrane helix</keyword>
<keyword evidence="1" id="KW-0472">Membrane</keyword>
<organism evidence="2 3">
    <name type="scientific">Mizuhopecten yessoensis</name>
    <name type="common">Japanese scallop</name>
    <name type="synonym">Patinopecten yessoensis</name>
    <dbReference type="NCBI Taxonomy" id="6573"/>
    <lineage>
        <taxon>Eukaryota</taxon>
        <taxon>Metazoa</taxon>
        <taxon>Spiralia</taxon>
        <taxon>Lophotrochozoa</taxon>
        <taxon>Mollusca</taxon>
        <taxon>Bivalvia</taxon>
        <taxon>Autobranchia</taxon>
        <taxon>Pteriomorphia</taxon>
        <taxon>Pectinida</taxon>
        <taxon>Pectinoidea</taxon>
        <taxon>Pectinidae</taxon>
        <taxon>Mizuhopecten</taxon>
    </lineage>
</organism>
<accession>A0A210QMN6</accession>
<sequence>MADGKWSYEDQVCRQNPASSSTSLGSTVGGPVGGLSGAIFTVAIIVFIIRRRRKRTRSSPLTVRYSPEKNYIVSGNL</sequence>
<comment type="caution">
    <text evidence="2">The sequence shown here is derived from an EMBL/GenBank/DDBJ whole genome shotgun (WGS) entry which is preliminary data.</text>
</comment>
<dbReference type="EMBL" id="NEDP02002839">
    <property type="protein sequence ID" value="OWF49997.1"/>
    <property type="molecule type" value="Genomic_DNA"/>
</dbReference>
<proteinExistence type="predicted"/>
<feature type="transmembrane region" description="Helical" evidence="1">
    <location>
        <begin position="28"/>
        <end position="49"/>
    </location>
</feature>
<keyword evidence="3" id="KW-1185">Reference proteome</keyword>
<name>A0A210QMN6_MIZYE</name>
<dbReference type="AlphaFoldDB" id="A0A210QMN6"/>
<evidence type="ECO:0000256" key="1">
    <source>
        <dbReference type="SAM" id="Phobius"/>
    </source>
</evidence>
<reference evidence="2 3" key="1">
    <citation type="journal article" date="2017" name="Nat. Ecol. Evol.">
        <title>Scallop genome provides insights into evolution of bilaterian karyotype and development.</title>
        <authorList>
            <person name="Wang S."/>
            <person name="Zhang J."/>
            <person name="Jiao W."/>
            <person name="Li J."/>
            <person name="Xun X."/>
            <person name="Sun Y."/>
            <person name="Guo X."/>
            <person name="Huan P."/>
            <person name="Dong B."/>
            <person name="Zhang L."/>
            <person name="Hu X."/>
            <person name="Sun X."/>
            <person name="Wang J."/>
            <person name="Zhao C."/>
            <person name="Wang Y."/>
            <person name="Wang D."/>
            <person name="Huang X."/>
            <person name="Wang R."/>
            <person name="Lv J."/>
            <person name="Li Y."/>
            <person name="Zhang Z."/>
            <person name="Liu B."/>
            <person name="Lu W."/>
            <person name="Hui Y."/>
            <person name="Liang J."/>
            <person name="Zhou Z."/>
            <person name="Hou R."/>
            <person name="Li X."/>
            <person name="Liu Y."/>
            <person name="Li H."/>
            <person name="Ning X."/>
            <person name="Lin Y."/>
            <person name="Zhao L."/>
            <person name="Xing Q."/>
            <person name="Dou J."/>
            <person name="Li Y."/>
            <person name="Mao J."/>
            <person name="Guo H."/>
            <person name="Dou H."/>
            <person name="Li T."/>
            <person name="Mu C."/>
            <person name="Jiang W."/>
            <person name="Fu Q."/>
            <person name="Fu X."/>
            <person name="Miao Y."/>
            <person name="Liu J."/>
            <person name="Yu Q."/>
            <person name="Li R."/>
            <person name="Liao H."/>
            <person name="Li X."/>
            <person name="Kong Y."/>
            <person name="Jiang Z."/>
            <person name="Chourrout D."/>
            <person name="Li R."/>
            <person name="Bao Z."/>
        </authorList>
    </citation>
    <scope>NUCLEOTIDE SEQUENCE [LARGE SCALE GENOMIC DNA]</scope>
    <source>
        <strain evidence="2 3">PY_sf001</strain>
    </source>
</reference>